<organism evidence="17">
    <name type="scientific">Lotus japonicus</name>
    <name type="common">Lotus corniculatus var. japonicus</name>
    <dbReference type="NCBI Taxonomy" id="34305"/>
    <lineage>
        <taxon>Eukaryota</taxon>
        <taxon>Viridiplantae</taxon>
        <taxon>Streptophyta</taxon>
        <taxon>Embryophyta</taxon>
        <taxon>Tracheophyta</taxon>
        <taxon>Spermatophyta</taxon>
        <taxon>Magnoliopsida</taxon>
        <taxon>eudicotyledons</taxon>
        <taxon>Gunneridae</taxon>
        <taxon>Pentapetalae</taxon>
        <taxon>rosids</taxon>
        <taxon>fabids</taxon>
        <taxon>Fabales</taxon>
        <taxon>Fabaceae</taxon>
        <taxon>Papilionoideae</taxon>
        <taxon>50 kb inversion clade</taxon>
        <taxon>NPAAA clade</taxon>
        <taxon>Hologalegina</taxon>
        <taxon>robinioid clade</taxon>
        <taxon>Loteae</taxon>
        <taxon>Lotus</taxon>
    </lineage>
</organism>
<dbReference type="AlphaFoldDB" id="I3SNG0"/>
<evidence type="ECO:0000256" key="3">
    <source>
        <dbReference type="ARBA" id="ARBA00010809"/>
    </source>
</evidence>
<evidence type="ECO:0000256" key="13">
    <source>
        <dbReference type="ARBA" id="ARBA00023306"/>
    </source>
</evidence>
<reference evidence="17" key="1">
    <citation type="submission" date="2012-05" db="EMBL/GenBank/DDBJ databases">
        <authorList>
            <person name="Krishnakumar V."/>
            <person name="Cheung F."/>
            <person name="Xiao Y."/>
            <person name="Chan A."/>
            <person name="Moskal W.A."/>
            <person name="Town C.D."/>
        </authorList>
    </citation>
    <scope>NUCLEOTIDE SEQUENCE</scope>
</reference>
<dbReference type="GO" id="GO:0051301">
    <property type="term" value="P:cell division"/>
    <property type="evidence" value="ECO:0007669"/>
    <property type="project" value="UniProtKB-KW"/>
</dbReference>
<evidence type="ECO:0000256" key="1">
    <source>
        <dbReference type="ARBA" id="ARBA00004123"/>
    </source>
</evidence>
<proteinExistence type="evidence at transcript level"/>
<dbReference type="InterPro" id="IPR036465">
    <property type="entry name" value="vWFA_dom_sf"/>
</dbReference>
<keyword evidence="10" id="KW-0156">Chromatin regulator</keyword>
<dbReference type="GO" id="GO:0006325">
    <property type="term" value="P:chromatin organization"/>
    <property type="evidence" value="ECO:0007669"/>
    <property type="project" value="UniProtKB-KW"/>
</dbReference>
<evidence type="ECO:0000256" key="14">
    <source>
        <dbReference type="ARBA" id="ARBA00030984"/>
    </source>
</evidence>
<dbReference type="GO" id="GO:0070552">
    <property type="term" value="C:BRISC complex"/>
    <property type="evidence" value="ECO:0007669"/>
    <property type="project" value="InterPro"/>
</dbReference>
<protein>
    <recommendedName>
        <fullName evidence="4">BRISC and BRCA1-A complex member 1</fullName>
    </recommendedName>
    <alternativeName>
        <fullName evidence="14">Mediator of RAP80 interactions and targeting subunit of 40 kDa</fullName>
    </alternativeName>
    <alternativeName>
        <fullName evidence="15">New component of the BRCA1-A complex</fullName>
    </alternativeName>
</protein>
<dbReference type="PANTHER" id="PTHR15660">
    <property type="entry name" value="BRISC AND BRCA1-A COMPLEX MEMBER 1"/>
    <property type="match status" value="1"/>
</dbReference>
<evidence type="ECO:0000256" key="15">
    <source>
        <dbReference type="ARBA" id="ARBA00031038"/>
    </source>
</evidence>
<dbReference type="GO" id="GO:0006281">
    <property type="term" value="P:DNA repair"/>
    <property type="evidence" value="ECO:0007669"/>
    <property type="project" value="UniProtKB-KW"/>
</dbReference>
<dbReference type="PANTHER" id="PTHR15660:SF1">
    <property type="entry name" value="BRISC AND BRCA1-A COMPLEX MEMBER 1"/>
    <property type="match status" value="1"/>
</dbReference>
<evidence type="ECO:0000256" key="16">
    <source>
        <dbReference type="SAM" id="MobiDB-lite"/>
    </source>
</evidence>
<evidence type="ECO:0000256" key="7">
    <source>
        <dbReference type="ARBA" id="ARBA00022763"/>
    </source>
</evidence>
<evidence type="ECO:0000256" key="10">
    <source>
        <dbReference type="ARBA" id="ARBA00022853"/>
    </source>
</evidence>
<dbReference type="Gene3D" id="3.40.50.410">
    <property type="entry name" value="von Willebrand factor, type A domain"/>
    <property type="match status" value="1"/>
</dbReference>
<comment type="subcellular location">
    <subcellularLocation>
        <location evidence="2">Cytoplasm</location>
    </subcellularLocation>
    <subcellularLocation>
        <location evidence="1">Nucleus</location>
    </subcellularLocation>
</comment>
<dbReference type="GO" id="GO:0045739">
    <property type="term" value="P:positive regulation of DNA repair"/>
    <property type="evidence" value="ECO:0007669"/>
    <property type="project" value="InterPro"/>
</dbReference>
<accession>I3SNG0</accession>
<evidence type="ECO:0000256" key="4">
    <source>
        <dbReference type="ARBA" id="ARBA00019437"/>
    </source>
</evidence>
<feature type="region of interest" description="Disordered" evidence="16">
    <location>
        <begin position="241"/>
        <end position="261"/>
    </location>
</feature>
<comment type="similarity">
    <text evidence="3">Belongs to the BABAM1 family.</text>
</comment>
<evidence type="ECO:0000256" key="9">
    <source>
        <dbReference type="ARBA" id="ARBA00022786"/>
    </source>
</evidence>
<name>I3SNG0_LOTJA</name>
<dbReference type="CDD" id="cd21502">
    <property type="entry name" value="vWA_BABAM1"/>
    <property type="match status" value="1"/>
</dbReference>
<keyword evidence="13" id="KW-0131">Cell cycle</keyword>
<dbReference type="SUPFAM" id="SSF53300">
    <property type="entry name" value="vWA-like"/>
    <property type="match status" value="1"/>
</dbReference>
<sequence length="261" mass="29587">MEEGDRRSREEGSSRYTLQPSRICNEDILFCIDIDPQSLVEMKTATGHNGRPLTRLDSIKQSILLFVHSKLAINPDHRFAFATLSNTVSWLKKDFSSDVESTMAAMRGLSATNISTQPDLTNLFRLAAHEAKKSRAQGRILRVILFYCRSNVRPQHQWPVNQKLYTLDVMYLHDKPGPENCPQEVYDTLVEALEHVSEYEGYILESGQGLARVVFRHVLILLSHPQQRCIQENIDIPKSLAKKAPQGEPMATEENAPVSTQ</sequence>
<evidence type="ECO:0000256" key="6">
    <source>
        <dbReference type="ARBA" id="ARBA00022618"/>
    </source>
</evidence>
<dbReference type="GO" id="GO:0005737">
    <property type="term" value="C:cytoplasm"/>
    <property type="evidence" value="ECO:0007669"/>
    <property type="project" value="UniProtKB-SubCell"/>
</dbReference>
<keyword evidence="8" id="KW-0498">Mitosis</keyword>
<evidence type="ECO:0000256" key="5">
    <source>
        <dbReference type="ARBA" id="ARBA00022490"/>
    </source>
</evidence>
<keyword evidence="6" id="KW-0132">Cell division</keyword>
<evidence type="ECO:0000256" key="11">
    <source>
        <dbReference type="ARBA" id="ARBA00023204"/>
    </source>
</evidence>
<keyword evidence="11" id="KW-0234">DNA repair</keyword>
<keyword evidence="5" id="KW-0963">Cytoplasm</keyword>
<evidence type="ECO:0000256" key="12">
    <source>
        <dbReference type="ARBA" id="ARBA00023242"/>
    </source>
</evidence>
<evidence type="ECO:0000313" key="17">
    <source>
        <dbReference type="EMBL" id="AFK41802.1"/>
    </source>
</evidence>
<keyword evidence="7" id="KW-0227">DNA damage</keyword>
<evidence type="ECO:0000256" key="2">
    <source>
        <dbReference type="ARBA" id="ARBA00004496"/>
    </source>
</evidence>
<evidence type="ECO:0000256" key="8">
    <source>
        <dbReference type="ARBA" id="ARBA00022776"/>
    </source>
</evidence>
<keyword evidence="12" id="KW-0539">Nucleus</keyword>
<dbReference type="EMBL" id="BT142008">
    <property type="protein sequence ID" value="AFK41802.1"/>
    <property type="molecule type" value="mRNA"/>
</dbReference>
<keyword evidence="9" id="KW-0833">Ubl conjugation pathway</keyword>
<dbReference type="InterPro" id="IPR026126">
    <property type="entry name" value="BABAM1"/>
</dbReference>